<comment type="similarity">
    <text evidence="7">Belongs to the binding-protein-dependent transport system permease family.</text>
</comment>
<evidence type="ECO:0000256" key="5">
    <source>
        <dbReference type="ARBA" id="ARBA00022989"/>
    </source>
</evidence>
<evidence type="ECO:0000256" key="1">
    <source>
        <dbReference type="ARBA" id="ARBA00004651"/>
    </source>
</evidence>
<evidence type="ECO:0000256" key="3">
    <source>
        <dbReference type="ARBA" id="ARBA00022475"/>
    </source>
</evidence>
<dbReference type="PROSITE" id="PS50928">
    <property type="entry name" value="ABC_TM1"/>
    <property type="match status" value="1"/>
</dbReference>
<feature type="transmembrane region" description="Helical" evidence="7">
    <location>
        <begin position="187"/>
        <end position="210"/>
    </location>
</feature>
<keyword evidence="2 7" id="KW-0813">Transport</keyword>
<dbReference type="STRING" id="937334.SAMN05444406_10787"/>
<evidence type="ECO:0000313" key="9">
    <source>
        <dbReference type="EMBL" id="SFP96078.1"/>
    </source>
</evidence>
<dbReference type="GO" id="GO:0055085">
    <property type="term" value="P:transmembrane transport"/>
    <property type="evidence" value="ECO:0007669"/>
    <property type="project" value="InterPro"/>
</dbReference>
<dbReference type="AlphaFoldDB" id="A0A1I5ULJ7"/>
<feature type="transmembrane region" description="Helical" evidence="7">
    <location>
        <begin position="12"/>
        <end position="33"/>
    </location>
</feature>
<dbReference type="EMBL" id="FOXR01000007">
    <property type="protein sequence ID" value="SFP96078.1"/>
    <property type="molecule type" value="Genomic_DNA"/>
</dbReference>
<dbReference type="PANTHER" id="PTHR43744:SF6">
    <property type="entry name" value="ABC TRANSPORTER PERMEASE PROTEIN YESQ-RELATED"/>
    <property type="match status" value="1"/>
</dbReference>
<dbReference type="InterPro" id="IPR000515">
    <property type="entry name" value="MetI-like"/>
</dbReference>
<evidence type="ECO:0000256" key="4">
    <source>
        <dbReference type="ARBA" id="ARBA00022692"/>
    </source>
</evidence>
<keyword evidence="3" id="KW-1003">Cell membrane</keyword>
<dbReference type="SUPFAM" id="SSF161098">
    <property type="entry name" value="MetI-like"/>
    <property type="match status" value="1"/>
</dbReference>
<feature type="transmembrane region" description="Helical" evidence="7">
    <location>
        <begin position="111"/>
        <end position="135"/>
    </location>
</feature>
<dbReference type="Proteomes" id="UP000198577">
    <property type="component" value="Unassembled WGS sequence"/>
</dbReference>
<proteinExistence type="inferred from homology"/>
<keyword evidence="5 7" id="KW-1133">Transmembrane helix</keyword>
<evidence type="ECO:0000313" key="10">
    <source>
        <dbReference type="Proteomes" id="UP000198577"/>
    </source>
</evidence>
<comment type="subcellular location">
    <subcellularLocation>
        <location evidence="1 7">Cell membrane</location>
        <topology evidence="1 7">Multi-pass membrane protein</topology>
    </subcellularLocation>
</comment>
<dbReference type="CDD" id="cd06261">
    <property type="entry name" value="TM_PBP2"/>
    <property type="match status" value="1"/>
</dbReference>
<keyword evidence="6 7" id="KW-0472">Membrane</keyword>
<evidence type="ECO:0000256" key="2">
    <source>
        <dbReference type="ARBA" id="ARBA00022448"/>
    </source>
</evidence>
<feature type="transmembrane region" description="Helical" evidence="7">
    <location>
        <begin position="246"/>
        <end position="267"/>
    </location>
</feature>
<evidence type="ECO:0000256" key="7">
    <source>
        <dbReference type="RuleBase" id="RU363032"/>
    </source>
</evidence>
<feature type="transmembrane region" description="Helical" evidence="7">
    <location>
        <begin position="80"/>
        <end position="99"/>
    </location>
</feature>
<protein>
    <submittedName>
        <fullName evidence="9">Carbohydrate ABC transporter membrane protein 2, CUT1 family</fullName>
    </submittedName>
</protein>
<gene>
    <name evidence="9" type="ORF">SAMN05444406_10787</name>
</gene>
<evidence type="ECO:0000256" key="6">
    <source>
        <dbReference type="ARBA" id="ARBA00023136"/>
    </source>
</evidence>
<sequence>MKMKKKGYINTLLYHAFIWIFGFFMLYPVLWLISSSFKGHADIFQRAHHLIPTQWEFSNYIEGWKGFGGISFAVFFKNSFIVATLTTIGQVVSSAFVAYGFSRIRFKGKKILFGCMITTMLLPSQVLIIPQYIMFSKLGWIDSFKPLIVPAFFGLPFFIFLMMQFIQGIPKELDESATIDGCNHMGIFLRIIVPLLVPALMTSAIFAFYWKWQDFFGPLLYLQTPGKYTVSLALRMFSDPAAVTNWGAMFAMSALSLVPVVILFIAFQKYIVEGISTSGLKG</sequence>
<dbReference type="RefSeq" id="WP_207648968.1">
    <property type="nucleotide sequence ID" value="NZ_FOXR01000007.1"/>
</dbReference>
<keyword evidence="4 7" id="KW-0812">Transmembrane</keyword>
<evidence type="ECO:0000259" key="8">
    <source>
        <dbReference type="PROSITE" id="PS50928"/>
    </source>
</evidence>
<dbReference type="Gene3D" id="1.10.3720.10">
    <property type="entry name" value="MetI-like"/>
    <property type="match status" value="1"/>
</dbReference>
<feature type="domain" description="ABC transmembrane type-1" evidence="8">
    <location>
        <begin position="76"/>
        <end position="267"/>
    </location>
</feature>
<keyword evidence="10" id="KW-1185">Reference proteome</keyword>
<reference evidence="9 10" key="1">
    <citation type="submission" date="2016-10" db="EMBL/GenBank/DDBJ databases">
        <authorList>
            <person name="de Groot N.N."/>
        </authorList>
    </citation>
    <scope>NUCLEOTIDE SEQUENCE [LARGE SCALE GENOMIC DNA]</scope>
    <source>
        <strain evidence="9 10">DSM 20678</strain>
    </source>
</reference>
<accession>A0A1I5ULJ7</accession>
<name>A0A1I5ULJ7_9FIRM</name>
<dbReference type="GO" id="GO:0005886">
    <property type="term" value="C:plasma membrane"/>
    <property type="evidence" value="ECO:0007669"/>
    <property type="project" value="UniProtKB-SubCell"/>
</dbReference>
<dbReference type="Pfam" id="PF00528">
    <property type="entry name" value="BPD_transp_1"/>
    <property type="match status" value="1"/>
</dbReference>
<dbReference type="PANTHER" id="PTHR43744">
    <property type="entry name" value="ABC TRANSPORTER PERMEASE PROTEIN MG189-RELATED-RELATED"/>
    <property type="match status" value="1"/>
</dbReference>
<dbReference type="InterPro" id="IPR035906">
    <property type="entry name" value="MetI-like_sf"/>
</dbReference>
<feature type="transmembrane region" description="Helical" evidence="7">
    <location>
        <begin position="147"/>
        <end position="166"/>
    </location>
</feature>
<organism evidence="9 10">
    <name type="scientific">Caldicoprobacter faecalis</name>
    <dbReference type="NCBI Taxonomy" id="937334"/>
    <lineage>
        <taxon>Bacteria</taxon>
        <taxon>Bacillati</taxon>
        <taxon>Bacillota</taxon>
        <taxon>Clostridia</taxon>
        <taxon>Caldicoprobacterales</taxon>
        <taxon>Caldicoprobacteraceae</taxon>
        <taxon>Caldicoprobacter</taxon>
    </lineage>
</organism>